<dbReference type="AlphaFoldDB" id="A0A6C0BK53"/>
<reference evidence="1" key="1">
    <citation type="journal article" date="2020" name="Nature">
        <title>Giant virus diversity and host interactions through global metagenomics.</title>
        <authorList>
            <person name="Schulz F."/>
            <person name="Roux S."/>
            <person name="Paez-Espino D."/>
            <person name="Jungbluth S."/>
            <person name="Walsh D.A."/>
            <person name="Denef V.J."/>
            <person name="McMahon K.D."/>
            <person name="Konstantinidis K.T."/>
            <person name="Eloe-Fadrosh E.A."/>
            <person name="Kyrpides N.C."/>
            <person name="Woyke T."/>
        </authorList>
    </citation>
    <scope>NUCLEOTIDE SEQUENCE</scope>
    <source>
        <strain evidence="1">GVMAG-M-3300014204-73</strain>
    </source>
</reference>
<proteinExistence type="predicted"/>
<dbReference type="SUPFAM" id="SSF55945">
    <property type="entry name" value="TATA-box binding protein-like"/>
    <property type="match status" value="2"/>
</dbReference>
<dbReference type="Gene3D" id="3.30.310.10">
    <property type="entry name" value="TATA-Binding Protein"/>
    <property type="match status" value="2"/>
</dbReference>
<sequence length="471" mass="54132">MSDSDIDEIEIISVASGSSLLNEEEPDGVCAPQPDPLKLIIVTCKTYLNCNLNLEMIAHKLPLDSQIIGKKLLGVVEEGQIKSRTKANHKKTAKNGRKTTRKDFSNQCTVIIQAPMCQKKLNLKIFGNGKIVITGGFSEDDGREAVNILRAKIATLTDQYQIHAHSNWSDLFESIPAYLKYISKNYLIFLKMFSLYDINVDLRLDLVLNKKFVENYLETDLNARDPVKKGLCFASQPEEIDKFLRMIQIFNICHLYFPNTVLLDKLNQLDPNLRQIINQLYLLQPQVLPLTFDLNEFNRPFDVTIENYNTMFNCRFHNNRELFTQILNDRYKSSGLISSAKFEPSNYQGINVKYVSRILCQPCCTSMGKKKNSKCRCKEVSFLIFQEGNIIITGGRSWEQLLDGYRVITQILKTEYPLIHVKKNQQTVVTTQPTQIVQQDTVYLNRKTFINENPRNVYLIKTLGLLDNYLV</sequence>
<dbReference type="InterPro" id="IPR012295">
    <property type="entry name" value="TBP_dom_sf"/>
</dbReference>
<protein>
    <submittedName>
        <fullName evidence="1">Uncharacterized protein</fullName>
    </submittedName>
</protein>
<organism evidence="1">
    <name type="scientific">viral metagenome</name>
    <dbReference type="NCBI Taxonomy" id="1070528"/>
    <lineage>
        <taxon>unclassified sequences</taxon>
        <taxon>metagenomes</taxon>
        <taxon>organismal metagenomes</taxon>
    </lineage>
</organism>
<accession>A0A6C0BK53</accession>
<name>A0A6C0BK53_9ZZZZ</name>
<dbReference type="EMBL" id="MN739179">
    <property type="protein sequence ID" value="QHS92440.1"/>
    <property type="molecule type" value="Genomic_DNA"/>
</dbReference>
<evidence type="ECO:0000313" key="1">
    <source>
        <dbReference type="EMBL" id="QHS92440.1"/>
    </source>
</evidence>